<protein>
    <submittedName>
        <fullName evidence="2">Uncharacterized protein</fullName>
    </submittedName>
</protein>
<evidence type="ECO:0000313" key="3">
    <source>
        <dbReference type="Proteomes" id="UP000277580"/>
    </source>
</evidence>
<gene>
    <name evidence="2" type="ORF">P167DRAFT_542403</name>
</gene>
<dbReference type="AlphaFoldDB" id="A0A3N4L683"/>
<feature type="signal peptide" evidence="1">
    <location>
        <begin position="1"/>
        <end position="28"/>
    </location>
</feature>
<evidence type="ECO:0000313" key="2">
    <source>
        <dbReference type="EMBL" id="RPB16141.1"/>
    </source>
</evidence>
<organism evidence="2 3">
    <name type="scientific">Morchella conica CCBAS932</name>
    <dbReference type="NCBI Taxonomy" id="1392247"/>
    <lineage>
        <taxon>Eukaryota</taxon>
        <taxon>Fungi</taxon>
        <taxon>Dikarya</taxon>
        <taxon>Ascomycota</taxon>
        <taxon>Pezizomycotina</taxon>
        <taxon>Pezizomycetes</taxon>
        <taxon>Pezizales</taxon>
        <taxon>Morchellaceae</taxon>
        <taxon>Morchella</taxon>
    </lineage>
</organism>
<reference evidence="2 3" key="1">
    <citation type="journal article" date="2018" name="Nat. Ecol. Evol.">
        <title>Pezizomycetes genomes reveal the molecular basis of ectomycorrhizal truffle lifestyle.</title>
        <authorList>
            <person name="Murat C."/>
            <person name="Payen T."/>
            <person name="Noel B."/>
            <person name="Kuo A."/>
            <person name="Morin E."/>
            <person name="Chen J."/>
            <person name="Kohler A."/>
            <person name="Krizsan K."/>
            <person name="Balestrini R."/>
            <person name="Da Silva C."/>
            <person name="Montanini B."/>
            <person name="Hainaut M."/>
            <person name="Levati E."/>
            <person name="Barry K.W."/>
            <person name="Belfiori B."/>
            <person name="Cichocki N."/>
            <person name="Clum A."/>
            <person name="Dockter R.B."/>
            <person name="Fauchery L."/>
            <person name="Guy J."/>
            <person name="Iotti M."/>
            <person name="Le Tacon F."/>
            <person name="Lindquist E.A."/>
            <person name="Lipzen A."/>
            <person name="Malagnac F."/>
            <person name="Mello A."/>
            <person name="Molinier V."/>
            <person name="Miyauchi S."/>
            <person name="Poulain J."/>
            <person name="Riccioni C."/>
            <person name="Rubini A."/>
            <person name="Sitrit Y."/>
            <person name="Splivallo R."/>
            <person name="Traeger S."/>
            <person name="Wang M."/>
            <person name="Zifcakova L."/>
            <person name="Wipf D."/>
            <person name="Zambonelli A."/>
            <person name="Paolocci F."/>
            <person name="Nowrousian M."/>
            <person name="Ottonello S."/>
            <person name="Baldrian P."/>
            <person name="Spatafora J.W."/>
            <person name="Henrissat B."/>
            <person name="Nagy L.G."/>
            <person name="Aury J.M."/>
            <person name="Wincker P."/>
            <person name="Grigoriev I.V."/>
            <person name="Bonfante P."/>
            <person name="Martin F.M."/>
        </authorList>
    </citation>
    <scope>NUCLEOTIDE SEQUENCE [LARGE SCALE GENOMIC DNA]</scope>
    <source>
        <strain evidence="2 3">CCBAS932</strain>
    </source>
</reference>
<dbReference type="OrthoDB" id="3538998at2759"/>
<accession>A0A3N4L683</accession>
<feature type="chain" id="PRO_5018042108" evidence="1">
    <location>
        <begin position="29"/>
        <end position="315"/>
    </location>
</feature>
<keyword evidence="3" id="KW-1185">Reference proteome</keyword>
<proteinExistence type="predicted"/>
<dbReference type="InParanoid" id="A0A3N4L683"/>
<sequence length="315" mass="32778">MHLLAVSRKSLLVLSGVVVLGIIDVCHAADVTKISSTGCVDKAGFEKCLADAVDAEAACIKTTSGDASLIVGCGYGNQINQMNCYMSSCWNKIYSCEYSALAAQYTTDRDLMTPEPIPFWPAPANAPGACSCNIGEAVVNSTQVYLESIGCISTYQNVPDLFGCTCCSFDGALSALYAICPNNNPDYLGYADYYKAIKDYESQLNLGTCAEAISGSNCVSKWGIDPPAGGKFLDPDSLSKSFGNDALSTVSGTLTAPPGGPTITWSILGVEWTVTAASAVAGSGGSDTAAAQTTVVTTTNSMGETVNSSFLTDYR</sequence>
<evidence type="ECO:0000256" key="1">
    <source>
        <dbReference type="SAM" id="SignalP"/>
    </source>
</evidence>
<name>A0A3N4L683_9PEZI</name>
<dbReference type="Proteomes" id="UP000277580">
    <property type="component" value="Unassembled WGS sequence"/>
</dbReference>
<dbReference type="EMBL" id="ML119110">
    <property type="protein sequence ID" value="RPB16141.1"/>
    <property type="molecule type" value="Genomic_DNA"/>
</dbReference>
<keyword evidence="1" id="KW-0732">Signal</keyword>